<sequence>MTSLQSSSLSDVLLDDDTQNNSSERSLEDIKLYNFEEIGEHSVQIKKRLYVTDFLKKTSGSEQDEGNYFSKLSKMLSMIYNTYTNKDQSATEKSQDNNVRQSIIQKFHQNWAIEYTSNGLYTLKEATLRLLNEDLVSLASVKAMEWTDRRKILSCSDDLVVVTCSDDGKIRVYTHDLKLLISIDLNSLLNFDKHSMSGPSISNVKISKPSLNSERYDILFLYEQSVFVIPLVKNSSNFQLYKMKSYSDQVLSFDIYNDSENGRIISLVLEHGEQESIFLSYPELEDSTLVKVDQKPKRTKLSTSFLSNSDDVIVNPKLVFSKDGSRCAFLSTAKKLYIYRAPFPFKNDSRIQHMSEIVDVVEFNWWSTSSVIICTTSNQLSVLDVTSKSNILGDGDVTEDVEGMPIISSSHDGKFFLLEYEPNVNQLKLDQQYLLLQEQQKQMQTLENASETSLFSAFATLLTFLFPKAIKEPEELKEENMIPSTLSLAYRLYRFCKKQPELEFKEKLEQGDLEEALSLAKSYSLDLNQVYKKMWRRQVISLFSIEILNQVSDKNWIIEECIQRVATNEESMRALLECGLTITEQMLKELDDEDIVQKRLKILYYLDRLDMYMQLADQQYKADQYNSFRNCDLFEYAKEKASMKDLDSLKTVLSYGLRVEKLNHQSRSISPHLILDILSFIPESLDPRLYEDALPGVESGKLKRWDQISLSRLCNDFCEEKLPKLDTIYPTSQEITEWYIGRAETIDVTSGMVSYAETILAIGINKNVNGLEEKLNQLKFLSQMIYNRGNLFNLNKQLVSIKDFEENMSNYDKFKLLINKNSVDIVSQLVNKGINFVEHCEEEKTGKDSLIYRFVAHELAPYSFEQCCKILTAQQRTSLLGDNETITLLAIECIYSVKNWKENTENIIRVLNALPTSNIHEELEDQVNQLKRNTLAVTILSKHNLSIQLSLSMDLEAEGNNIMQELLQTGIKSAKSERSYQTLYNDLNNLHKSCFAHLSLNDIYHQFLKNCCLSGHANLAYDYIVAKCILPFDEADDVIFEATSELFNSSVQPTDSSIMIADKCISLHQSLQNEKHISLSQEHKWKREKDVLAAFRMLDKIYTNYPPALFLKKHSPVEVIKYLIENNTTGTEEERLKEFYEISKLLGGTEHDKKEIKKLAIESSLEQAGSGNISVIKTLMEQNHTGVYKICSKMSIDSMCEISHEDRLKFASFAIQNCDPSELSEMISNYELIESQELFSSRSSIKPLTECVLLAHQEFEKLTKTTPFNANFVGSSPIYSSSSEVSFLSKFGISSSSLEIEHLLKLKASHIRNCIATGTDISLESLLEFASLTLLNGHIISFVSILIQVPIEQIDQVKRLFDSILSSQPRETKSSIVERMLRVFNFYFGLRLLLLENPDGLADYYDELSIEETIEKALESDLKTEFSSIVDILTLYNGLLYICSHFNELSTLSNNKLSCLKFITEEDYRIKSLTLLSQTSNKDHLQTVLQVADKLKLGKDEFYLCYLEAVLKNKVISQEDKTFIFEFVSNINREKVTSLLLQFMEPSLAKEYDLTKLSFLMDVLLSLGDDQFRDQKLVLDTLCKECKGITNKEYHGILNSTSPDSLFDLLRPYINHQNVNTILDSVEKVVKNNVERPRFYLFITESLLTSNSIDNKEKPTLAEEYICKLTESDIRSIVEKLSFNNSYKLPHAIRISIMKNSLNVITNSELEHFVRGNIFRMLAAKRVFQREELDNLLGLLDKYFKNQVGLTRVLANIALCTRSKDMVESVLTDLKEEYSDIFSESKTPGEQPSFLSTDSTKSYLEIVDQVIQCLVDHAEELSNETETNDEEDFTQEELENLTYEEDGICWPPNNAKLGCTYLHIILGSIKDLSDLFNTILSHIEHTTKKEDDFPVRTRIALIRIIRKYKKPQTPSPEIKQEQIVIQKEDSPIIGEVQEPKVETPSTLADQDEDILLAIYQTKDAIGENFPLQKDVYAQTPKPPTDEFKNMFSSLLSSTSNEKQFKALSFILRIWFKEKRQCQSFLEALLVDLLNTLVDRNAKEETVLDITREEVELLNETIANDFFEKLFNKGSYFLSFKFALQTNHKNLATNVVEKLKSLAESNSDCLDTEYMGVIFDECISKNLISKLLSDPIITLLFNCKKLKLSENSEAHLISELAQSGLKKKATNNQTLLACEYLQRKVYGMHSRLCDLNSGLFLLRRYLQQCQTHVKIDRNAKEQCSSTLKKLVTK</sequence>
<accession>D2V0U7</accession>
<dbReference type="RefSeq" id="XP_002682319.1">
    <property type="nucleotide sequence ID" value="XM_002682273.1"/>
</dbReference>
<dbReference type="Pfam" id="PF24520">
    <property type="entry name" value="ARM_KNTC1_1st"/>
    <property type="match status" value="1"/>
</dbReference>
<evidence type="ECO:0000256" key="1">
    <source>
        <dbReference type="SAM" id="MobiDB-lite"/>
    </source>
</evidence>
<dbReference type="InterPro" id="IPR055403">
    <property type="entry name" value="ARM_KNTC1_1st"/>
</dbReference>
<dbReference type="GO" id="GO:0070939">
    <property type="term" value="C:Dsl1/NZR complex"/>
    <property type="evidence" value="ECO:0007669"/>
    <property type="project" value="TreeGrafter"/>
</dbReference>
<dbReference type="GO" id="GO:0006890">
    <property type="term" value="P:retrograde vesicle-mediated transport, Golgi to endoplasmic reticulum"/>
    <property type="evidence" value="ECO:0007669"/>
    <property type="project" value="TreeGrafter"/>
</dbReference>
<dbReference type="VEuPathDB" id="AmoebaDB:NAEGRDRAFT_78074"/>
<evidence type="ECO:0000259" key="2">
    <source>
        <dbReference type="Pfam" id="PF24520"/>
    </source>
</evidence>
<proteinExistence type="predicted"/>
<dbReference type="PANTHER" id="PTHR15922">
    <property type="entry name" value="NEUROBLASTOMA-AMPLIFIED SEQUENCE"/>
    <property type="match status" value="1"/>
</dbReference>
<dbReference type="KEGG" id="ngr:NAEGRDRAFT_78074"/>
<dbReference type="Proteomes" id="UP000006671">
    <property type="component" value="Unassembled WGS sequence"/>
</dbReference>
<dbReference type="OMA" id="SSIMIAD"/>
<feature type="compositionally biased region" description="Low complexity" evidence="1">
    <location>
        <begin position="1"/>
        <end position="12"/>
    </location>
</feature>
<dbReference type="InParanoid" id="D2V0U7"/>
<dbReference type="GeneID" id="8855459"/>
<dbReference type="GO" id="GO:0000149">
    <property type="term" value="F:SNARE binding"/>
    <property type="evidence" value="ECO:0007669"/>
    <property type="project" value="TreeGrafter"/>
</dbReference>
<feature type="domain" description="KNTC1 first ARM-repeats" evidence="2">
    <location>
        <begin position="508"/>
        <end position="687"/>
    </location>
</feature>
<name>D2V0U7_NAEGR</name>
<dbReference type="EMBL" id="GG738847">
    <property type="protein sequence ID" value="EFC49575.1"/>
    <property type="molecule type" value="Genomic_DNA"/>
</dbReference>
<organism evidence="4">
    <name type="scientific">Naegleria gruberi</name>
    <name type="common">Amoeba</name>
    <dbReference type="NCBI Taxonomy" id="5762"/>
    <lineage>
        <taxon>Eukaryota</taxon>
        <taxon>Discoba</taxon>
        <taxon>Heterolobosea</taxon>
        <taxon>Tetramitia</taxon>
        <taxon>Eutetramitia</taxon>
        <taxon>Vahlkampfiidae</taxon>
        <taxon>Naegleria</taxon>
    </lineage>
</organism>
<keyword evidence="4" id="KW-1185">Reference proteome</keyword>
<evidence type="ECO:0000313" key="3">
    <source>
        <dbReference type="EMBL" id="EFC49575.1"/>
    </source>
</evidence>
<dbReference type="STRING" id="5762.D2V0U7"/>
<evidence type="ECO:0000313" key="4">
    <source>
        <dbReference type="Proteomes" id="UP000006671"/>
    </source>
</evidence>
<dbReference type="eggNOG" id="KOG1797">
    <property type="taxonomic scope" value="Eukaryota"/>
</dbReference>
<dbReference type="OrthoDB" id="19988at2759"/>
<gene>
    <name evidence="3" type="ORF">NAEGRDRAFT_78074</name>
</gene>
<protein>
    <submittedName>
        <fullName evidence="3">Neuroblastoma-amplified protein-like protein</fullName>
    </submittedName>
</protein>
<dbReference type="PANTHER" id="PTHR15922:SF2">
    <property type="entry name" value="NBAS SUBUNIT OF NRZ TETHERING COMPLEX"/>
    <property type="match status" value="1"/>
</dbReference>
<reference evidence="3 4" key="1">
    <citation type="journal article" date="2010" name="Cell">
        <title>The genome of Naegleria gruberi illuminates early eukaryotic versatility.</title>
        <authorList>
            <person name="Fritz-Laylin L.K."/>
            <person name="Prochnik S.E."/>
            <person name="Ginger M.L."/>
            <person name="Dacks J.B."/>
            <person name="Carpenter M.L."/>
            <person name="Field M.C."/>
            <person name="Kuo A."/>
            <person name="Paredez A."/>
            <person name="Chapman J."/>
            <person name="Pham J."/>
            <person name="Shu S."/>
            <person name="Neupane R."/>
            <person name="Cipriano M."/>
            <person name="Mancuso J."/>
            <person name="Tu H."/>
            <person name="Salamov A."/>
            <person name="Lindquist E."/>
            <person name="Shapiro H."/>
            <person name="Lucas S."/>
            <person name="Grigoriev I.V."/>
            <person name="Cande W.Z."/>
            <person name="Fulton C."/>
            <person name="Rokhsar D.S."/>
            <person name="Dawson S.C."/>
        </authorList>
    </citation>
    <scope>NUCLEOTIDE SEQUENCE [LARGE SCALE GENOMIC DNA]</scope>
    <source>
        <strain evidence="3 4">NEG-M</strain>
    </source>
</reference>
<feature type="region of interest" description="Disordered" evidence="1">
    <location>
        <begin position="1"/>
        <end position="21"/>
    </location>
</feature>